<keyword evidence="1" id="KW-0732">Signal</keyword>
<organism evidence="2 3">
    <name type="scientific">Cellulophaga geojensis KL-A</name>
    <dbReference type="NCBI Taxonomy" id="1328323"/>
    <lineage>
        <taxon>Bacteria</taxon>
        <taxon>Pseudomonadati</taxon>
        <taxon>Bacteroidota</taxon>
        <taxon>Flavobacteriia</taxon>
        <taxon>Flavobacteriales</taxon>
        <taxon>Flavobacteriaceae</taxon>
        <taxon>Cellulophaga</taxon>
    </lineage>
</organism>
<keyword evidence="3" id="KW-1185">Reference proteome</keyword>
<dbReference type="RefSeq" id="WP_034644843.1">
    <property type="nucleotide sequence ID" value="NZ_ARZX01000007.1"/>
</dbReference>
<accession>A0ABP3BAG0</accession>
<dbReference type="Proteomes" id="UP000019275">
    <property type="component" value="Unassembled WGS sequence"/>
</dbReference>
<name>A0ABP3BAG0_9FLAO</name>
<evidence type="ECO:0000313" key="3">
    <source>
        <dbReference type="Proteomes" id="UP000019275"/>
    </source>
</evidence>
<proteinExistence type="predicted"/>
<evidence type="ECO:0000256" key="1">
    <source>
        <dbReference type="SAM" id="SignalP"/>
    </source>
</evidence>
<reference evidence="2 3" key="1">
    <citation type="journal article" date="2014" name="Genome Announc.">
        <title>Draft Genome Sequence of the Carrageenan-Degrading Bacterium Cellulophaga sp. Strain KL-A, Isolated from Decaying Marine Algae.</title>
        <authorList>
            <person name="Shan D."/>
            <person name="Ying J."/>
            <person name="Li X."/>
            <person name="Gao Z."/>
            <person name="Wei G."/>
            <person name="Shao Z."/>
        </authorList>
    </citation>
    <scope>NUCLEOTIDE SEQUENCE [LARGE SCALE GENOMIC DNA]</scope>
    <source>
        <strain evidence="2 3">KL-A</strain>
    </source>
</reference>
<feature type="chain" id="PRO_5046492022" evidence="1">
    <location>
        <begin position="19"/>
        <end position="339"/>
    </location>
</feature>
<evidence type="ECO:0000313" key="2">
    <source>
        <dbReference type="EMBL" id="EWH13917.1"/>
    </source>
</evidence>
<feature type="signal peptide" evidence="1">
    <location>
        <begin position="1"/>
        <end position="18"/>
    </location>
</feature>
<gene>
    <name evidence="2" type="ORF">KLA_07692</name>
</gene>
<comment type="caution">
    <text evidence="2">The sequence shown here is derived from an EMBL/GenBank/DDBJ whole genome shotgun (WGS) entry which is preliminary data.</text>
</comment>
<sequence length="339" mass="39011">MKTKITLLLLLITTIAVAQEYNSFMLEQIESHEKFSYEGVFELFNAQKVDAEIDQNYKLPWNSTLYTEADCKAILDTLAKNGAINIKDGSFSNHVLELNSHFPEFAKNNLMDNFKLSIKESNITNEDLNLKIQNSGTIFYGSNSSSVYKNGSTKLHRWRTLNATFNINTNINTEIYKGSVIFESGFVYGYDYVKIKKSDIGTKMKIGNYKFKVIDVMNNTVILDFKNNINLLDFDLINLNENEERLIATNGMSSGAKTLYKDIYQKFKENPSLSFDEYKKTFHSKFLDLIKSTDLSKEAKEKYLGKEYVAFSSSTKLENAYLYLPKYYSKTFKINLPDN</sequence>
<protein>
    <submittedName>
        <fullName evidence="2">Uncharacterized protein</fullName>
    </submittedName>
</protein>
<dbReference type="EMBL" id="ARZX01000007">
    <property type="protein sequence ID" value="EWH13917.1"/>
    <property type="molecule type" value="Genomic_DNA"/>
</dbReference>